<dbReference type="InterPro" id="IPR045865">
    <property type="entry name" value="ACT-like_dom_sf"/>
</dbReference>
<gene>
    <name evidence="2" type="primary">ilvH</name>
</gene>
<dbReference type="PROSITE" id="PS51671">
    <property type="entry name" value="ACT"/>
    <property type="match status" value="1"/>
</dbReference>
<accession>A0A8F0JWY9</accession>
<dbReference type="PANTHER" id="PTHR30239:SF0">
    <property type="entry name" value="ACETOLACTATE SYNTHASE SMALL SUBUNIT 1, CHLOROPLASTIC"/>
    <property type="match status" value="1"/>
</dbReference>
<dbReference type="Pfam" id="PF10369">
    <property type="entry name" value="ALS_ss_C"/>
    <property type="match status" value="1"/>
</dbReference>
<dbReference type="GO" id="GO:1990610">
    <property type="term" value="F:acetolactate synthase regulator activity"/>
    <property type="evidence" value="ECO:0007669"/>
    <property type="project" value="InterPro"/>
</dbReference>
<feature type="domain" description="ACT" evidence="1">
    <location>
        <begin position="4"/>
        <end position="85"/>
    </location>
</feature>
<proteinExistence type="predicted"/>
<organism evidence="2">
    <name type="scientific">Protohalopteris sp</name>
    <dbReference type="NCBI Taxonomy" id="2843287"/>
    <lineage>
        <taxon>Eukaryota</taxon>
        <taxon>Sar</taxon>
        <taxon>Stramenopiles</taxon>
        <taxon>Ochrophyta</taxon>
        <taxon>PX clade</taxon>
        <taxon>Phaeophyceae</taxon>
        <taxon>Sphacelariales</taxon>
        <taxon>Stypocaulaceae</taxon>
        <taxon>Protohalopteris</taxon>
    </lineage>
</organism>
<geneLocation type="plastid" evidence="2"/>
<dbReference type="GO" id="GO:0009097">
    <property type="term" value="P:isoleucine biosynthetic process"/>
    <property type="evidence" value="ECO:0007669"/>
    <property type="project" value="TreeGrafter"/>
</dbReference>
<reference evidence="2" key="1">
    <citation type="journal article" date="2021" name="Genome Biol. Evol.">
        <title>Genomic rearrangements and sequence evolution across brown algal organelles.</title>
        <authorList>
            <person name="Starko S."/>
            <person name="Bringloe T.T."/>
            <person name="Gomez M.S."/>
            <person name="Darby H."/>
            <person name="Graham S.W."/>
            <person name="Martone P.T."/>
        </authorList>
    </citation>
    <scope>NUCLEOTIDE SEQUENCE</scope>
</reference>
<dbReference type="NCBIfam" id="TIGR00119">
    <property type="entry name" value="acolac_sm"/>
    <property type="match status" value="1"/>
</dbReference>
<dbReference type="NCBIfam" id="NF008864">
    <property type="entry name" value="PRK11895.1"/>
    <property type="match status" value="1"/>
</dbReference>
<protein>
    <submittedName>
        <fullName evidence="2">Aceohydroxyacid synthase small subunit</fullName>
    </submittedName>
</protein>
<keyword evidence="2" id="KW-0934">Plastid</keyword>
<dbReference type="AlphaFoldDB" id="A0A8F0JWY9"/>
<dbReference type="GO" id="GO:0005829">
    <property type="term" value="C:cytosol"/>
    <property type="evidence" value="ECO:0007669"/>
    <property type="project" value="TreeGrafter"/>
</dbReference>
<evidence type="ECO:0000259" key="1">
    <source>
        <dbReference type="PROSITE" id="PS51671"/>
    </source>
</evidence>
<evidence type="ECO:0000313" key="2">
    <source>
        <dbReference type="EMBL" id="QWK41821.1"/>
    </source>
</evidence>
<dbReference type="InterPro" id="IPR019455">
    <property type="entry name" value="Acetolactate_synth_ssu_C"/>
</dbReference>
<dbReference type="InterPro" id="IPR004789">
    <property type="entry name" value="Acetalactate_synth_ssu"/>
</dbReference>
<dbReference type="InterPro" id="IPR002912">
    <property type="entry name" value="ACT_dom"/>
</dbReference>
<dbReference type="Pfam" id="PF22629">
    <property type="entry name" value="ACT_AHAS_ss"/>
    <property type="match status" value="1"/>
</dbReference>
<dbReference type="InterPro" id="IPR054480">
    <property type="entry name" value="AHAS_small-like_ACT"/>
</dbReference>
<dbReference type="GO" id="GO:0003984">
    <property type="term" value="F:acetolactate synthase activity"/>
    <property type="evidence" value="ECO:0007669"/>
    <property type="project" value="TreeGrafter"/>
</dbReference>
<dbReference type="PANTHER" id="PTHR30239">
    <property type="entry name" value="ACETOLACTATE SYNTHASE SMALL SUBUNIT"/>
    <property type="match status" value="1"/>
</dbReference>
<sequence length="228" mass="26262">MKRTLSVVLEKEPGALVRIISMITRRRFKIESITVGGCESKYYDRMTIVIINDNRQEQIEGDSVSQLTTQLCRLINILEVKDITFMPAIQRELILIKIKVNKVERTEILDLMKIFRFNILDTSTSVLILEIVGDPGKIMALETLLANYEIIELVRTGKIGLIRDSAVSSNSVIQFPTFLHNRVLKKSHSMIDYGDYYLKEKRKNITSIKNSKNIVLTEYEKYSANNEE</sequence>
<dbReference type="InterPro" id="IPR027271">
    <property type="entry name" value="Acetolactate_synth/TF_NikR_C"/>
</dbReference>
<dbReference type="EMBL" id="MZ156028">
    <property type="protein sequence ID" value="QWK41821.1"/>
    <property type="molecule type" value="Genomic_DNA"/>
</dbReference>
<dbReference type="Gene3D" id="3.30.70.260">
    <property type="match status" value="1"/>
</dbReference>
<dbReference type="SUPFAM" id="SSF55021">
    <property type="entry name" value="ACT-like"/>
    <property type="match status" value="2"/>
</dbReference>
<dbReference type="Gene3D" id="3.30.70.1150">
    <property type="entry name" value="ACT-like. Chain A, domain 2"/>
    <property type="match status" value="1"/>
</dbReference>
<name>A0A8F0JWY9_9PHAE</name>
<dbReference type="GO" id="GO:0009099">
    <property type="term" value="P:L-valine biosynthetic process"/>
    <property type="evidence" value="ECO:0007669"/>
    <property type="project" value="TreeGrafter"/>
</dbReference>